<comment type="function">
    <text evidence="5">Transcription activator.</text>
</comment>
<keyword evidence="9" id="KW-1185">Reference proteome</keyword>
<dbReference type="EMBL" id="WHWC01000005">
    <property type="protein sequence ID" value="KAG8382332.1"/>
    <property type="molecule type" value="Genomic_DNA"/>
</dbReference>
<name>A0AAV6XP10_9LAMI</name>
<sequence>MEAESPPSKISRITHNGKAASESVNCGFTFMQLQELKQQSQIYNYMEAGIPIPSYLILPIWRSFARSHAQQLYPNFFGSNPLYCDPKSSIDSDPERCRRRDGKKWRCSKNVVQGQKYCHSHMHRGRHRLKNDVEPPKTIISSNNNNETCSLERSSVPRIPVSTFLQTYSESYNEPE</sequence>
<evidence type="ECO:0000256" key="1">
    <source>
        <dbReference type="ARBA" id="ARBA00004123"/>
    </source>
</evidence>
<evidence type="ECO:0000256" key="3">
    <source>
        <dbReference type="ARBA" id="ARBA00023242"/>
    </source>
</evidence>
<dbReference type="GO" id="GO:0099402">
    <property type="term" value="P:plant organ development"/>
    <property type="evidence" value="ECO:0007669"/>
    <property type="project" value="UniProtKB-ARBA"/>
</dbReference>
<dbReference type="SMART" id="SM00951">
    <property type="entry name" value="QLQ"/>
    <property type="match status" value="1"/>
</dbReference>
<dbReference type="GO" id="GO:0005634">
    <property type="term" value="C:nucleus"/>
    <property type="evidence" value="ECO:0007669"/>
    <property type="project" value="UniProtKB-SubCell"/>
</dbReference>
<dbReference type="Pfam" id="PF08880">
    <property type="entry name" value="QLQ"/>
    <property type="match status" value="1"/>
</dbReference>
<dbReference type="GO" id="GO:0005524">
    <property type="term" value="F:ATP binding"/>
    <property type="evidence" value="ECO:0007669"/>
    <property type="project" value="UniProtKB-UniRule"/>
</dbReference>
<dbReference type="GO" id="GO:0006355">
    <property type="term" value="P:regulation of DNA-templated transcription"/>
    <property type="evidence" value="ECO:0007669"/>
    <property type="project" value="InterPro"/>
</dbReference>
<dbReference type="PANTHER" id="PTHR31602">
    <property type="entry name" value="GROWTH-REGULATING FACTOR 5"/>
    <property type="match status" value="1"/>
</dbReference>
<evidence type="ECO:0000256" key="4">
    <source>
        <dbReference type="PROSITE-ProRule" id="PRU01002"/>
    </source>
</evidence>
<gene>
    <name evidence="8" type="ORF">BUALT_Bualt05G0066400</name>
</gene>
<keyword evidence="3 5" id="KW-0539">Nucleus</keyword>
<evidence type="ECO:0000256" key="5">
    <source>
        <dbReference type="RuleBase" id="RU367127"/>
    </source>
</evidence>
<dbReference type="PROSITE" id="PS51667">
    <property type="entry name" value="WRC"/>
    <property type="match status" value="1"/>
</dbReference>
<evidence type="ECO:0000259" key="7">
    <source>
        <dbReference type="PROSITE" id="PS51667"/>
    </source>
</evidence>
<comment type="subcellular location">
    <subcellularLocation>
        <location evidence="1 5">Nucleus</location>
    </subcellularLocation>
</comment>
<evidence type="ECO:0000256" key="2">
    <source>
        <dbReference type="ARBA" id="ARBA00008122"/>
    </source>
</evidence>
<feature type="domain" description="QLQ" evidence="6">
    <location>
        <begin position="27"/>
        <end position="62"/>
    </location>
</feature>
<reference evidence="8" key="1">
    <citation type="submission" date="2019-10" db="EMBL/GenBank/DDBJ databases">
        <authorList>
            <person name="Zhang R."/>
            <person name="Pan Y."/>
            <person name="Wang J."/>
            <person name="Ma R."/>
            <person name="Yu S."/>
        </authorList>
    </citation>
    <scope>NUCLEOTIDE SEQUENCE</scope>
    <source>
        <strain evidence="8">LA-IB0</strain>
        <tissue evidence="8">Leaf</tissue>
    </source>
</reference>
<accession>A0AAV6XP10</accession>
<proteinExistence type="inferred from homology"/>
<feature type="domain" description="WRC" evidence="7">
    <location>
        <begin position="91"/>
        <end position="135"/>
    </location>
</feature>
<evidence type="ECO:0000313" key="8">
    <source>
        <dbReference type="EMBL" id="KAG8382332.1"/>
    </source>
</evidence>
<dbReference type="GO" id="GO:0006351">
    <property type="term" value="P:DNA-templated transcription"/>
    <property type="evidence" value="ECO:0007669"/>
    <property type="project" value="UniProtKB-UniRule"/>
</dbReference>
<comment type="caution">
    <text evidence="8">The sequence shown here is derived from an EMBL/GenBank/DDBJ whole genome shotgun (WGS) entry which is preliminary data.</text>
</comment>
<dbReference type="PANTHER" id="PTHR31602:SF81">
    <property type="entry name" value="GROWTH-REGULATING FACTOR 9"/>
    <property type="match status" value="1"/>
</dbReference>
<evidence type="ECO:0000259" key="6">
    <source>
        <dbReference type="PROSITE" id="PS51666"/>
    </source>
</evidence>
<comment type="similarity">
    <text evidence="2 5">Belongs to the GRF family.</text>
</comment>
<protein>
    <recommendedName>
        <fullName evidence="5">Growth-regulating factor</fullName>
    </recommendedName>
</protein>
<keyword evidence="5" id="KW-0805">Transcription regulation</keyword>
<dbReference type="InterPro" id="IPR014978">
    <property type="entry name" value="Gln-Leu-Gln_QLQ"/>
</dbReference>
<organism evidence="8 9">
    <name type="scientific">Buddleja alternifolia</name>
    <dbReference type="NCBI Taxonomy" id="168488"/>
    <lineage>
        <taxon>Eukaryota</taxon>
        <taxon>Viridiplantae</taxon>
        <taxon>Streptophyta</taxon>
        <taxon>Embryophyta</taxon>
        <taxon>Tracheophyta</taxon>
        <taxon>Spermatophyta</taxon>
        <taxon>Magnoliopsida</taxon>
        <taxon>eudicotyledons</taxon>
        <taxon>Gunneridae</taxon>
        <taxon>Pentapetalae</taxon>
        <taxon>asterids</taxon>
        <taxon>lamiids</taxon>
        <taxon>Lamiales</taxon>
        <taxon>Scrophulariaceae</taxon>
        <taxon>Buddlejeae</taxon>
        <taxon>Buddleja</taxon>
    </lineage>
</organism>
<keyword evidence="5" id="KW-0804">Transcription</keyword>
<comment type="caution">
    <text evidence="4">Lacks conserved residue(s) required for the propagation of feature annotation.</text>
</comment>
<dbReference type="AlphaFoldDB" id="A0AAV6XP10"/>
<keyword evidence="5" id="KW-0010">Activator</keyword>
<comment type="domain">
    <text evidence="5">The QLQ domain and WRC domain may be involved in protein-protein interaction and DNA-binding, respectively.</text>
</comment>
<evidence type="ECO:0000313" key="9">
    <source>
        <dbReference type="Proteomes" id="UP000826271"/>
    </source>
</evidence>
<dbReference type="Proteomes" id="UP000826271">
    <property type="component" value="Unassembled WGS sequence"/>
</dbReference>
<dbReference type="PROSITE" id="PS51666">
    <property type="entry name" value="QLQ"/>
    <property type="match status" value="1"/>
</dbReference>
<dbReference type="Pfam" id="PF08879">
    <property type="entry name" value="WRC"/>
    <property type="match status" value="1"/>
</dbReference>
<dbReference type="InterPro" id="IPR031137">
    <property type="entry name" value="GRF"/>
</dbReference>
<dbReference type="InterPro" id="IPR014977">
    <property type="entry name" value="WRC_dom"/>
</dbReference>